<name>A0A160TTL7_9ZZZZ</name>
<proteinExistence type="inferred from homology"/>
<organism evidence="8">
    <name type="scientific">hydrothermal vent metagenome</name>
    <dbReference type="NCBI Taxonomy" id="652676"/>
    <lineage>
        <taxon>unclassified sequences</taxon>
        <taxon>metagenomes</taxon>
        <taxon>ecological metagenomes</taxon>
    </lineage>
</organism>
<accession>A0A160TTL7</accession>
<dbReference type="PIRSF" id="PIRSF005572">
    <property type="entry name" value="NifS"/>
    <property type="match status" value="1"/>
</dbReference>
<dbReference type="InterPro" id="IPR010970">
    <property type="entry name" value="Cys_dSase_SufS"/>
</dbReference>
<dbReference type="AlphaFoldDB" id="A0A160TTL7"/>
<evidence type="ECO:0000256" key="3">
    <source>
        <dbReference type="ARBA" id="ARBA00012239"/>
    </source>
</evidence>
<dbReference type="InterPro" id="IPR015424">
    <property type="entry name" value="PyrdxlP-dep_Trfase"/>
</dbReference>
<dbReference type="Gene3D" id="3.90.1150.10">
    <property type="entry name" value="Aspartate Aminotransferase, domain 1"/>
    <property type="match status" value="1"/>
</dbReference>
<dbReference type="SUPFAM" id="SSF53383">
    <property type="entry name" value="PLP-dependent transferases"/>
    <property type="match status" value="1"/>
</dbReference>
<sequence length="419" mass="45757">MNIPRASTQGALSPLDVEAVRRDFPALHQQVNDRPLVYLDSGASSQKPEQVIEALNNYERHDHSNVHRGVHTLSQRATEAYEASRTKVQQFINARSVKEVVFTRGTTEAINLVAQSYGRAKLQSDDEILITEMEHHANIVPWQLLCEQTGAKLKVVPFDDTGVLEMSRLKDQLTEKTRIVAVTHVSNALGTVNPVGQIIQLAHDAGAVVLVDGAQAIPHGPVDVTALECDFYAFSGHKVYGPTGIGVLYGRESLLEDMPPWQGGGDMIKTVSFDETTYNDLPYKFEAGTPHIAGAIGLGAAVDYVTALGSDCIAAHEHQLINYATERANAEKDMQIFGQAPVKAGILSFALDGIHPHDIGTILDQEGVAIRTGHHCAMPVMTHYGVSATARASFGPYNTIDEIDVLFRAMDKVREMFRQ</sequence>
<dbReference type="InterPro" id="IPR016454">
    <property type="entry name" value="Cysteine_dSase"/>
</dbReference>
<evidence type="ECO:0000256" key="2">
    <source>
        <dbReference type="ARBA" id="ARBA00010447"/>
    </source>
</evidence>
<dbReference type="GO" id="GO:0030170">
    <property type="term" value="F:pyridoxal phosphate binding"/>
    <property type="evidence" value="ECO:0007669"/>
    <property type="project" value="InterPro"/>
</dbReference>
<feature type="domain" description="Aminotransferase class V" evidence="7">
    <location>
        <begin position="37"/>
        <end position="406"/>
    </location>
</feature>
<protein>
    <recommendedName>
        <fullName evidence="3">cysteine desulfurase</fullName>
        <ecNumber evidence="3">2.8.1.7</ecNumber>
    </recommendedName>
</protein>
<comment type="cofactor">
    <cofactor evidence="1">
        <name>pyridoxal 5'-phosphate</name>
        <dbReference type="ChEBI" id="CHEBI:597326"/>
    </cofactor>
</comment>
<comment type="catalytic activity">
    <reaction evidence="6">
        <text>(sulfur carrier)-H + L-cysteine = (sulfur carrier)-SH + L-alanine</text>
        <dbReference type="Rhea" id="RHEA:43892"/>
        <dbReference type="Rhea" id="RHEA-COMP:14737"/>
        <dbReference type="Rhea" id="RHEA-COMP:14739"/>
        <dbReference type="ChEBI" id="CHEBI:29917"/>
        <dbReference type="ChEBI" id="CHEBI:35235"/>
        <dbReference type="ChEBI" id="CHEBI:57972"/>
        <dbReference type="ChEBI" id="CHEBI:64428"/>
        <dbReference type="EC" id="2.8.1.7"/>
    </reaction>
</comment>
<evidence type="ECO:0000256" key="4">
    <source>
        <dbReference type="ARBA" id="ARBA00022679"/>
    </source>
</evidence>
<dbReference type="InterPro" id="IPR015421">
    <property type="entry name" value="PyrdxlP-dep_Trfase_major"/>
</dbReference>
<dbReference type="GO" id="GO:0031071">
    <property type="term" value="F:cysteine desulfurase activity"/>
    <property type="evidence" value="ECO:0007669"/>
    <property type="project" value="UniProtKB-EC"/>
</dbReference>
<dbReference type="EMBL" id="CZRL01000097">
    <property type="protein sequence ID" value="CUS53425.1"/>
    <property type="molecule type" value="Genomic_DNA"/>
</dbReference>
<dbReference type="EC" id="2.8.1.7" evidence="3"/>
<gene>
    <name evidence="8" type="ORF">MGWOODY_XGa1428</name>
</gene>
<dbReference type="Gene3D" id="3.40.640.10">
    <property type="entry name" value="Type I PLP-dependent aspartate aminotransferase-like (Major domain)"/>
    <property type="match status" value="1"/>
</dbReference>
<reference evidence="8" key="1">
    <citation type="submission" date="2015-10" db="EMBL/GenBank/DDBJ databases">
        <authorList>
            <person name="Gilbert D.G."/>
        </authorList>
    </citation>
    <scope>NUCLEOTIDE SEQUENCE</scope>
</reference>
<dbReference type="GO" id="GO:0006534">
    <property type="term" value="P:cysteine metabolic process"/>
    <property type="evidence" value="ECO:0007669"/>
    <property type="project" value="InterPro"/>
</dbReference>
<evidence type="ECO:0000313" key="8">
    <source>
        <dbReference type="EMBL" id="CUS53425.1"/>
    </source>
</evidence>
<evidence type="ECO:0000259" key="7">
    <source>
        <dbReference type="Pfam" id="PF00266"/>
    </source>
</evidence>
<dbReference type="PROSITE" id="PS00595">
    <property type="entry name" value="AA_TRANSFER_CLASS_5"/>
    <property type="match status" value="1"/>
</dbReference>
<dbReference type="PANTHER" id="PTHR43586:SF8">
    <property type="entry name" value="CYSTEINE DESULFURASE 1, CHLOROPLASTIC"/>
    <property type="match status" value="1"/>
</dbReference>
<comment type="similarity">
    <text evidence="2">Belongs to the class-V pyridoxal-phosphate-dependent aminotransferase family. Csd subfamily.</text>
</comment>
<dbReference type="InterPro" id="IPR015422">
    <property type="entry name" value="PyrdxlP-dep_Trfase_small"/>
</dbReference>
<evidence type="ECO:0000256" key="5">
    <source>
        <dbReference type="ARBA" id="ARBA00022898"/>
    </source>
</evidence>
<dbReference type="NCBIfam" id="TIGR01979">
    <property type="entry name" value="sufS"/>
    <property type="match status" value="1"/>
</dbReference>
<evidence type="ECO:0000256" key="6">
    <source>
        <dbReference type="ARBA" id="ARBA00050776"/>
    </source>
</evidence>
<dbReference type="Pfam" id="PF00266">
    <property type="entry name" value="Aminotran_5"/>
    <property type="match status" value="1"/>
</dbReference>
<keyword evidence="4 8" id="KW-0808">Transferase</keyword>
<evidence type="ECO:0000256" key="1">
    <source>
        <dbReference type="ARBA" id="ARBA00001933"/>
    </source>
</evidence>
<dbReference type="InterPro" id="IPR000192">
    <property type="entry name" value="Aminotrans_V_dom"/>
</dbReference>
<dbReference type="InterPro" id="IPR020578">
    <property type="entry name" value="Aminotrans_V_PyrdxlP_BS"/>
</dbReference>
<keyword evidence="5" id="KW-0663">Pyridoxal phosphate</keyword>
<dbReference type="CDD" id="cd06453">
    <property type="entry name" value="SufS_like"/>
    <property type="match status" value="1"/>
</dbReference>
<dbReference type="PANTHER" id="PTHR43586">
    <property type="entry name" value="CYSTEINE DESULFURASE"/>
    <property type="match status" value="1"/>
</dbReference>